<dbReference type="Pfam" id="PF00691">
    <property type="entry name" value="OmpA"/>
    <property type="match status" value="1"/>
</dbReference>
<dbReference type="PROSITE" id="PS51123">
    <property type="entry name" value="OMPA_2"/>
    <property type="match status" value="1"/>
</dbReference>
<accession>A0A369TA56</accession>
<organism evidence="6 7">
    <name type="scientific">Ferruginivarius sediminum</name>
    <dbReference type="NCBI Taxonomy" id="2661937"/>
    <lineage>
        <taxon>Bacteria</taxon>
        <taxon>Pseudomonadati</taxon>
        <taxon>Pseudomonadota</taxon>
        <taxon>Alphaproteobacteria</taxon>
        <taxon>Rhodospirillales</taxon>
        <taxon>Rhodospirillaceae</taxon>
        <taxon>Ferruginivarius</taxon>
    </lineage>
</organism>
<dbReference type="SUPFAM" id="SSF103088">
    <property type="entry name" value="OmpA-like"/>
    <property type="match status" value="1"/>
</dbReference>
<dbReference type="InterPro" id="IPR050330">
    <property type="entry name" value="Bact_OuterMem_StrucFunc"/>
</dbReference>
<evidence type="ECO:0000256" key="2">
    <source>
        <dbReference type="ARBA" id="ARBA00023136"/>
    </source>
</evidence>
<dbReference type="EMBL" id="QPMH01000009">
    <property type="protein sequence ID" value="RDD61742.1"/>
    <property type="molecule type" value="Genomic_DNA"/>
</dbReference>
<gene>
    <name evidence="6" type="ORF">DRB17_11135</name>
</gene>
<dbReference type="Gene3D" id="3.30.1330.60">
    <property type="entry name" value="OmpA-like domain"/>
    <property type="match status" value="1"/>
</dbReference>
<feature type="domain" description="OmpA-like" evidence="5">
    <location>
        <begin position="214"/>
        <end position="328"/>
    </location>
</feature>
<dbReference type="Proteomes" id="UP000253941">
    <property type="component" value="Unassembled WGS sequence"/>
</dbReference>
<evidence type="ECO:0000256" key="1">
    <source>
        <dbReference type="ARBA" id="ARBA00004442"/>
    </source>
</evidence>
<dbReference type="GO" id="GO:0009279">
    <property type="term" value="C:cell outer membrane"/>
    <property type="evidence" value="ECO:0007669"/>
    <property type="project" value="UniProtKB-SubCell"/>
</dbReference>
<dbReference type="InterPro" id="IPR036737">
    <property type="entry name" value="OmpA-like_sf"/>
</dbReference>
<protein>
    <submittedName>
        <fullName evidence="6">OmpA family protein</fullName>
    </submittedName>
</protein>
<keyword evidence="3" id="KW-0998">Cell outer membrane</keyword>
<evidence type="ECO:0000256" key="4">
    <source>
        <dbReference type="PROSITE-ProRule" id="PRU00473"/>
    </source>
</evidence>
<dbReference type="InterPro" id="IPR006664">
    <property type="entry name" value="OMP_bac"/>
</dbReference>
<evidence type="ECO:0000259" key="5">
    <source>
        <dbReference type="PROSITE" id="PS51123"/>
    </source>
</evidence>
<evidence type="ECO:0000313" key="6">
    <source>
        <dbReference type="EMBL" id="RDD61742.1"/>
    </source>
</evidence>
<dbReference type="AlphaFoldDB" id="A0A369TA56"/>
<comment type="caution">
    <text evidence="6">The sequence shown here is derived from an EMBL/GenBank/DDBJ whole genome shotgun (WGS) entry which is preliminary data.</text>
</comment>
<sequence>MCCESPSGAGDQCAPGRRRRCLRAASHWSTDDRGSKEESMQVLKSLGVVLATTLLAACAGQNIDAVKSVQPTGSAFTRAATDEYREIAAYEADEMYDWRDADYFARKGLRSAEGEVVAPEQLGDWDLPEDKVDELASARNRLVGVLDKNARREYPKLAARAQARFDCWVEQQEENHQPDHIARCRDGFYAAISEIEEAMKPAPQVTEPAPEPEPEPMMEPERYTVYFNFDAAAVRPGEAPKIDEAVRLAMESPELSFSVTGHADRAGPAEYNRELSLQRAQNVREALVAQGIDRDRISIAARGESEPAVATPDGVREQANRRVEIVVQ</sequence>
<evidence type="ECO:0000256" key="3">
    <source>
        <dbReference type="ARBA" id="ARBA00023237"/>
    </source>
</evidence>
<dbReference type="CDD" id="cd07185">
    <property type="entry name" value="OmpA_C-like"/>
    <property type="match status" value="1"/>
</dbReference>
<keyword evidence="7" id="KW-1185">Reference proteome</keyword>
<name>A0A369TA56_9PROT</name>
<evidence type="ECO:0000313" key="7">
    <source>
        <dbReference type="Proteomes" id="UP000253941"/>
    </source>
</evidence>
<dbReference type="InterPro" id="IPR006665">
    <property type="entry name" value="OmpA-like"/>
</dbReference>
<comment type="subcellular location">
    <subcellularLocation>
        <location evidence="1">Cell outer membrane</location>
    </subcellularLocation>
</comment>
<dbReference type="PRINTS" id="PR01021">
    <property type="entry name" value="OMPADOMAIN"/>
</dbReference>
<proteinExistence type="predicted"/>
<dbReference type="PANTHER" id="PTHR30329">
    <property type="entry name" value="STATOR ELEMENT OF FLAGELLAR MOTOR COMPLEX"/>
    <property type="match status" value="1"/>
</dbReference>
<keyword evidence="2 4" id="KW-0472">Membrane</keyword>
<dbReference type="PANTHER" id="PTHR30329:SF21">
    <property type="entry name" value="LIPOPROTEIN YIAD-RELATED"/>
    <property type="match status" value="1"/>
</dbReference>
<reference evidence="6 7" key="1">
    <citation type="submission" date="2018-07" db="EMBL/GenBank/DDBJ databases">
        <title>Venubactetium sediminum gen. nov., sp. nov., isolated from a marine solar saltern.</title>
        <authorList>
            <person name="Wang S."/>
        </authorList>
    </citation>
    <scope>NUCLEOTIDE SEQUENCE [LARGE SCALE GENOMIC DNA]</scope>
    <source>
        <strain evidence="6 7">WD2A32</strain>
    </source>
</reference>